<dbReference type="InterPro" id="IPR001538">
    <property type="entry name" value="Man6P_isomerase-2_C"/>
</dbReference>
<proteinExistence type="predicted"/>
<feature type="domain" description="Mannose-6-phosphate isomerase type II C-terminal" evidence="1">
    <location>
        <begin position="64"/>
        <end position="166"/>
    </location>
</feature>
<keyword evidence="3" id="KW-1185">Reference proteome</keyword>
<protein>
    <submittedName>
        <fullName evidence="2">Mannose-6-phosphate isomerase</fullName>
    </submittedName>
</protein>
<dbReference type="InterPro" id="IPR014710">
    <property type="entry name" value="RmlC-like_jellyroll"/>
</dbReference>
<dbReference type="SUPFAM" id="SSF51182">
    <property type="entry name" value="RmlC-like cupins"/>
    <property type="match status" value="1"/>
</dbReference>
<evidence type="ECO:0000259" key="1">
    <source>
        <dbReference type="Pfam" id="PF01050"/>
    </source>
</evidence>
<accession>A0ABQ1MD86</accession>
<dbReference type="EMBL" id="BMFD01000004">
    <property type="protein sequence ID" value="GGC37217.1"/>
    <property type="molecule type" value="Genomic_DNA"/>
</dbReference>
<evidence type="ECO:0000313" key="2">
    <source>
        <dbReference type="EMBL" id="GGC37217.1"/>
    </source>
</evidence>
<dbReference type="Pfam" id="PF01050">
    <property type="entry name" value="MannoseP_isomer"/>
    <property type="match status" value="1"/>
</dbReference>
<dbReference type="Proteomes" id="UP000635885">
    <property type="component" value="Unassembled WGS sequence"/>
</dbReference>
<comment type="caution">
    <text evidence="2">The sequence shown here is derived from an EMBL/GenBank/DDBJ whole genome shotgun (WGS) entry which is preliminary data.</text>
</comment>
<reference evidence="3" key="1">
    <citation type="journal article" date="2019" name="Int. J. Syst. Evol. Microbiol.">
        <title>The Global Catalogue of Microorganisms (GCM) 10K type strain sequencing project: providing services to taxonomists for standard genome sequencing and annotation.</title>
        <authorList>
            <consortium name="The Broad Institute Genomics Platform"/>
            <consortium name="The Broad Institute Genome Sequencing Center for Infectious Disease"/>
            <person name="Wu L."/>
            <person name="Ma J."/>
        </authorList>
    </citation>
    <scope>NUCLEOTIDE SEQUENCE [LARGE SCALE GENOMIC DNA]</scope>
    <source>
        <strain evidence="3">CGMCC 1.12479</strain>
    </source>
</reference>
<dbReference type="InterPro" id="IPR011051">
    <property type="entry name" value="RmlC_Cupin_sf"/>
</dbReference>
<dbReference type="Gene3D" id="2.60.120.10">
    <property type="entry name" value="Jelly Rolls"/>
    <property type="match status" value="1"/>
</dbReference>
<dbReference type="RefSeq" id="WP_188441349.1">
    <property type="nucleotide sequence ID" value="NZ_BMFD01000004.1"/>
</dbReference>
<organism evidence="2 3">
    <name type="scientific">Belliella aquatica</name>
    <dbReference type="NCBI Taxonomy" id="1323734"/>
    <lineage>
        <taxon>Bacteria</taxon>
        <taxon>Pseudomonadati</taxon>
        <taxon>Bacteroidota</taxon>
        <taxon>Cytophagia</taxon>
        <taxon>Cytophagales</taxon>
        <taxon>Cyclobacteriaceae</taxon>
        <taxon>Belliella</taxon>
    </lineage>
</organism>
<dbReference type="GO" id="GO:0016853">
    <property type="term" value="F:isomerase activity"/>
    <property type="evidence" value="ECO:0007669"/>
    <property type="project" value="UniProtKB-KW"/>
</dbReference>
<evidence type="ECO:0000313" key="3">
    <source>
        <dbReference type="Proteomes" id="UP000635885"/>
    </source>
</evidence>
<gene>
    <name evidence="2" type="ORF">GCM10010993_15070</name>
</gene>
<sequence length="171" mass="19780">MFTAIKKDLNKIEVFTEIKAQIEALGFTVIAHDTERPWGAFLVIEPTQIKEFQQKFFGEVTLSFDDKLSYSPKILLVAPEQKLSWQYHHRRSELWKLVEGEAAIARSQTDQENTAEDMKIGEVITLAQGERHRLIGKNSWGIVAEIWVHTDPNNPSNEDDIVRVQDDYQRK</sequence>
<name>A0ABQ1MD86_9BACT</name>
<keyword evidence="2" id="KW-0413">Isomerase</keyword>